<evidence type="ECO:0000256" key="8">
    <source>
        <dbReference type="ARBA" id="ARBA00022991"/>
    </source>
</evidence>
<accession>A0A364L850</accession>
<dbReference type="GO" id="GO:0009881">
    <property type="term" value="F:photoreceptor activity"/>
    <property type="evidence" value="ECO:0007669"/>
    <property type="project" value="UniProtKB-KW"/>
</dbReference>
<dbReference type="CDD" id="cd00082">
    <property type="entry name" value="HisKA"/>
    <property type="match status" value="1"/>
</dbReference>
<evidence type="ECO:0000313" key="17">
    <source>
        <dbReference type="Proteomes" id="UP000249363"/>
    </source>
</evidence>
<dbReference type="SMART" id="SM00388">
    <property type="entry name" value="HisKA"/>
    <property type="match status" value="1"/>
</dbReference>
<dbReference type="SUPFAM" id="SSF55781">
    <property type="entry name" value="GAF domain-like"/>
    <property type="match status" value="2"/>
</dbReference>
<evidence type="ECO:0000256" key="2">
    <source>
        <dbReference type="ARBA" id="ARBA00022553"/>
    </source>
</evidence>
<sequence length="1404" mass="155740">MASPSPQGNPTDEETAVGRPEHTSAASHDTTTASQDFLQPDAGDSSRPRFPRLSFDAPDRVFPIRSVISVDPTVSNPPTSQSPPPPQWSQSRSLSPVKEGERGFYSIDQASGQDTTGDTSSRPDNSSEQTALSSIVEENKDSEKAARHLVIENIAQLSSDGHSITSSTDGGVPVARDEPARSVTTENNEPDLLTSRFQHVVTESGHVIITGRDGEDFQFCEDEPIHIPGAIQSFGVLIALEEEKEGKLVVRIASENSADLLGYTPKQLFALDSFTDILTEEQEDNLLDHVDFIRDESCDPRIHGPEVFIVSIATPAGETKKYWCAMHVNEANNKLIICEFEFEDDQVHPLNVSGQTTPDEPSDTLGIHPTPEEFAASTVNTSRPLRVLRNARRRKGEAAAMKVFNILTQIQEQLSAASTLDALLNTATGLVRELTGFHRVMIYQFDSSWNGMVVAELVDPRATKDLYKGLHFPASDIPKQARELYKINKVRLLYDRDLTTSRLVCRTLKDLETPLDMTHAYLRAMSPIHLKYLAHMDVRASMSISVNAFNELWGLISCHSYGATGMRVSFPIRKMCRLIGDTVSRNIERLSYTSRLQARKLINTVPTEANPSGYIIASSDDLLKLFDADYGALSIRDETKLLGRSIHTPEVLALLEYLKMRQLNSVLASHDVSKDFPDLRYPPGFKHVSGLLYVPLSAGGRDFIVFFRRGQMTEIKWAGNPYEKKLRDGTTGYLEPRKSFQTWRETVMSRSREWSETDIETAAVLCLVYGKFIEVWRQKEAAMQSTQLTKLLLANSAHEVRTPLNAIVNYLEIALEGSLDSETRENLARSHSASKSLIYVINDLLDLTNTEKGQNLIKDEAFDLHDTFKEATEMFQGEAKRKSITYHSNIYPGLPKSVLGDQRRVRQVIVNIIANAIHHTTSGHVNVEIWRSPVQPDHHGSVDVEFAVSDTGAGMSPVTVDALFRDLEQVSFEEENYYYEHEEQEQEEPKEQDGEKRVLGLGLALVARIVRNMHGQLSVKSEEGKGSRFKIMLRFPVPTEEPATNADAQINGPETVGTPSTPPLTEGEVMLVDSNARPKSRQRRHSMDSSRSGGSLGSSRSGRSEADRLISAIQEPPLVNRTVTPEESRRHKLEGPKNHEVASSQHSISSSFSKSNAPGHITLPEPADLSHMMPLGSPPAPGQEPITDSGMPMSALRVEEQDVKRPPSPPELARRRSASVATTVITSPGVGSEVSPFDALHVLVAEDDPVNSKIVQKRLQRAGHTVHLTGNGEECAIAYRHSPQAFDAILMDIQMPIVDGMDSTEMIRKFESTSHDCELSDKVKRFGRVPIFAVSASLVERDVQKYIDIGFDGYIVKPIDFKRVNAILSALKADSERQALTYTPGNWEHGGWFDRSKIEVEVAS</sequence>
<dbReference type="InterPro" id="IPR001294">
    <property type="entry name" value="Phytochrome"/>
</dbReference>
<evidence type="ECO:0000256" key="11">
    <source>
        <dbReference type="PROSITE-ProRule" id="PRU00169"/>
    </source>
</evidence>
<dbReference type="OrthoDB" id="2015534at2759"/>
<dbReference type="InterPro" id="IPR005467">
    <property type="entry name" value="His_kinase_dom"/>
</dbReference>
<evidence type="ECO:0000256" key="1">
    <source>
        <dbReference type="ARBA" id="ARBA00022543"/>
    </source>
</evidence>
<dbReference type="GeneID" id="63797213"/>
<dbReference type="PANTHER" id="PTHR43065">
    <property type="entry name" value="SENSOR HISTIDINE KINASE"/>
    <property type="match status" value="1"/>
</dbReference>
<evidence type="ECO:0000256" key="5">
    <source>
        <dbReference type="ARBA" id="ARBA00022741"/>
    </source>
</evidence>
<dbReference type="PROSITE" id="PS50110">
    <property type="entry name" value="RESPONSE_REGULATORY"/>
    <property type="match status" value="1"/>
</dbReference>
<feature type="compositionally biased region" description="Low complexity" evidence="12">
    <location>
        <begin position="1089"/>
        <end position="1101"/>
    </location>
</feature>
<dbReference type="InterPro" id="IPR013654">
    <property type="entry name" value="PAS_2"/>
</dbReference>
<dbReference type="GO" id="GO:0009584">
    <property type="term" value="P:detection of visible light"/>
    <property type="evidence" value="ECO:0007669"/>
    <property type="project" value="InterPro"/>
</dbReference>
<dbReference type="Pfam" id="PF00360">
    <property type="entry name" value="PHY"/>
    <property type="match status" value="1"/>
</dbReference>
<dbReference type="Pfam" id="PF00512">
    <property type="entry name" value="HisKA"/>
    <property type="match status" value="1"/>
</dbReference>
<dbReference type="InterPro" id="IPR036890">
    <property type="entry name" value="HATPase_C_sf"/>
</dbReference>
<evidence type="ECO:0000256" key="9">
    <source>
        <dbReference type="ARBA" id="ARBA00023012"/>
    </source>
</evidence>
<dbReference type="SMART" id="SM00448">
    <property type="entry name" value="REC"/>
    <property type="match status" value="1"/>
</dbReference>
<evidence type="ECO:0000256" key="7">
    <source>
        <dbReference type="ARBA" id="ARBA00022840"/>
    </source>
</evidence>
<feature type="compositionally biased region" description="Low complexity" evidence="12">
    <location>
        <begin position="1143"/>
        <end position="1155"/>
    </location>
</feature>
<protein>
    <recommendedName>
        <fullName evidence="18">Phytochrome</fullName>
    </recommendedName>
</protein>
<dbReference type="Gene3D" id="3.30.450.270">
    <property type="match status" value="1"/>
</dbReference>
<dbReference type="InterPro" id="IPR013515">
    <property type="entry name" value="Phytochrome_cen-reg"/>
</dbReference>
<evidence type="ECO:0000256" key="4">
    <source>
        <dbReference type="ARBA" id="ARBA00022679"/>
    </source>
</evidence>
<evidence type="ECO:0000313" key="16">
    <source>
        <dbReference type="EMBL" id="RAO71986.1"/>
    </source>
</evidence>
<dbReference type="InterPro" id="IPR043150">
    <property type="entry name" value="Phytochrome_PHY_sf"/>
</dbReference>
<keyword evidence="5" id="KW-0547">Nucleotide-binding</keyword>
<dbReference type="EMBL" id="MIKG01000017">
    <property type="protein sequence ID" value="RAO71986.1"/>
    <property type="molecule type" value="Genomic_DNA"/>
</dbReference>
<dbReference type="InterPro" id="IPR036097">
    <property type="entry name" value="HisK_dim/P_sf"/>
</dbReference>
<dbReference type="PRINTS" id="PR01033">
    <property type="entry name" value="PHYTOCHROME"/>
</dbReference>
<dbReference type="RefSeq" id="XP_040736501.1">
    <property type="nucleotide sequence ID" value="XM_040880754.1"/>
</dbReference>
<dbReference type="InterPro" id="IPR003018">
    <property type="entry name" value="GAF"/>
</dbReference>
<dbReference type="FunFam" id="3.30.450.270:FF:000002">
    <property type="entry name" value="Sensor histidine kinase/response regulator, putative"/>
    <property type="match status" value="1"/>
</dbReference>
<feature type="domain" description="Phytochrome chromophore attachment site" evidence="13">
    <location>
        <begin position="419"/>
        <end position="581"/>
    </location>
</feature>
<dbReference type="InterPro" id="IPR016132">
    <property type="entry name" value="Phyto_chromo_attachment"/>
</dbReference>
<keyword evidence="4" id="KW-0808">Transferase</keyword>
<keyword evidence="7" id="KW-0067">ATP-binding</keyword>
<dbReference type="GO" id="GO:0000155">
    <property type="term" value="F:phosphorelay sensor kinase activity"/>
    <property type="evidence" value="ECO:0007669"/>
    <property type="project" value="InterPro"/>
</dbReference>
<dbReference type="Gene3D" id="3.30.565.10">
    <property type="entry name" value="Histidine kinase-like ATPase, C-terminal domain"/>
    <property type="match status" value="1"/>
</dbReference>
<dbReference type="CDD" id="cd17546">
    <property type="entry name" value="REC_hyHK_CKI1_RcsC-like"/>
    <property type="match status" value="1"/>
</dbReference>
<dbReference type="InterPro" id="IPR003594">
    <property type="entry name" value="HATPase_dom"/>
</dbReference>
<feature type="region of interest" description="Disordered" evidence="12">
    <location>
        <begin position="1"/>
        <end position="143"/>
    </location>
</feature>
<dbReference type="PROSITE" id="PS50046">
    <property type="entry name" value="PHYTOCHROME_2"/>
    <property type="match status" value="1"/>
</dbReference>
<reference evidence="16 17" key="1">
    <citation type="journal article" date="2017" name="Biotechnol. Biofuels">
        <title>Differential beta-glucosidase expression as a function of carbon source availability in Talaromyces amestolkiae: a genomic and proteomic approach.</title>
        <authorList>
            <person name="de Eugenio L.I."/>
            <person name="Mendez-Liter J.A."/>
            <person name="Nieto-Dominguez M."/>
            <person name="Alonso L."/>
            <person name="Gil-Munoz J."/>
            <person name="Barriuso J."/>
            <person name="Prieto A."/>
            <person name="Martinez M.J."/>
        </authorList>
    </citation>
    <scope>NUCLEOTIDE SEQUENCE [LARGE SCALE GENOMIC DNA]</scope>
    <source>
        <strain evidence="16 17">CIB</strain>
    </source>
</reference>
<keyword evidence="6" id="KW-0418">Kinase</keyword>
<feature type="compositionally biased region" description="Low complexity" evidence="12">
    <location>
        <begin position="23"/>
        <end position="34"/>
    </location>
</feature>
<dbReference type="Gene3D" id="3.30.450.40">
    <property type="match status" value="1"/>
</dbReference>
<evidence type="ECO:0000259" key="14">
    <source>
        <dbReference type="PROSITE" id="PS50109"/>
    </source>
</evidence>
<dbReference type="Pfam" id="PF08446">
    <property type="entry name" value="PAS_2"/>
    <property type="match status" value="1"/>
</dbReference>
<feature type="compositionally biased region" description="Polar residues" evidence="12">
    <location>
        <begin position="1"/>
        <end position="10"/>
    </location>
</feature>
<dbReference type="Pfam" id="PF00072">
    <property type="entry name" value="Response_reg"/>
    <property type="match status" value="1"/>
</dbReference>
<dbReference type="Gene3D" id="1.10.287.130">
    <property type="match status" value="1"/>
</dbReference>
<dbReference type="PROSITE" id="PS50109">
    <property type="entry name" value="HIS_KIN"/>
    <property type="match status" value="1"/>
</dbReference>
<dbReference type="GO" id="GO:0006355">
    <property type="term" value="P:regulation of DNA-templated transcription"/>
    <property type="evidence" value="ECO:0007669"/>
    <property type="project" value="InterPro"/>
</dbReference>
<dbReference type="Proteomes" id="UP000249363">
    <property type="component" value="Unassembled WGS sequence"/>
</dbReference>
<dbReference type="SUPFAM" id="SSF55874">
    <property type="entry name" value="ATPase domain of HSP90 chaperone/DNA topoisomerase II/histidine kinase"/>
    <property type="match status" value="1"/>
</dbReference>
<dbReference type="GO" id="GO:0005524">
    <property type="term" value="F:ATP binding"/>
    <property type="evidence" value="ECO:0007669"/>
    <property type="project" value="UniProtKB-KW"/>
</dbReference>
<dbReference type="SUPFAM" id="SSF52172">
    <property type="entry name" value="CheY-like"/>
    <property type="match status" value="1"/>
</dbReference>
<gene>
    <name evidence="16" type="ORF">BHQ10_007998</name>
</gene>
<name>A0A364L850_TALAM</name>
<organism evidence="16 17">
    <name type="scientific">Talaromyces amestolkiae</name>
    <dbReference type="NCBI Taxonomy" id="1196081"/>
    <lineage>
        <taxon>Eukaryota</taxon>
        <taxon>Fungi</taxon>
        <taxon>Dikarya</taxon>
        <taxon>Ascomycota</taxon>
        <taxon>Pezizomycotina</taxon>
        <taxon>Eurotiomycetes</taxon>
        <taxon>Eurotiomycetidae</taxon>
        <taxon>Eurotiales</taxon>
        <taxon>Trichocomaceae</taxon>
        <taxon>Talaromyces</taxon>
        <taxon>Talaromyces sect. Talaromyces</taxon>
    </lineage>
</organism>
<keyword evidence="1" id="KW-0600">Photoreceptor protein</keyword>
<evidence type="ECO:0000259" key="13">
    <source>
        <dbReference type="PROSITE" id="PS50046"/>
    </source>
</evidence>
<dbReference type="FunFam" id="1.10.287.130:FF:000048">
    <property type="entry name" value="Sensor histidine kinase/response regulator"/>
    <property type="match status" value="1"/>
</dbReference>
<dbReference type="Pfam" id="PF02518">
    <property type="entry name" value="HATPase_c"/>
    <property type="match status" value="1"/>
</dbReference>
<evidence type="ECO:0000256" key="6">
    <source>
        <dbReference type="ARBA" id="ARBA00022777"/>
    </source>
</evidence>
<dbReference type="InterPro" id="IPR029016">
    <property type="entry name" value="GAF-like_dom_sf"/>
</dbReference>
<feature type="domain" description="Histidine kinase" evidence="14">
    <location>
        <begin position="795"/>
        <end position="1037"/>
    </location>
</feature>
<dbReference type="PANTHER" id="PTHR43065:SF10">
    <property type="entry name" value="PEROXIDE STRESS-ACTIVATED HISTIDINE KINASE MAK3"/>
    <property type="match status" value="1"/>
</dbReference>
<dbReference type="InterPro" id="IPR035965">
    <property type="entry name" value="PAS-like_dom_sf"/>
</dbReference>
<keyword evidence="3" id="KW-0716">Sensory transduction</keyword>
<dbReference type="Gene3D" id="3.30.450.20">
    <property type="entry name" value="PAS domain"/>
    <property type="match status" value="2"/>
</dbReference>
<dbReference type="SUPFAM" id="SSF47384">
    <property type="entry name" value="Homodimeric domain of signal transducing histidine kinase"/>
    <property type="match status" value="1"/>
</dbReference>
<feature type="compositionally biased region" description="Polar residues" evidence="12">
    <location>
        <begin position="160"/>
        <end position="169"/>
    </location>
</feature>
<feature type="region of interest" description="Disordered" evidence="12">
    <location>
        <begin position="160"/>
        <end position="186"/>
    </location>
</feature>
<keyword evidence="8" id="KW-0157">Chromophore</keyword>
<evidence type="ECO:0000256" key="10">
    <source>
        <dbReference type="ARBA" id="ARBA00023170"/>
    </source>
</evidence>
<evidence type="ECO:0000256" key="12">
    <source>
        <dbReference type="SAM" id="MobiDB-lite"/>
    </source>
</evidence>
<dbReference type="InterPro" id="IPR001789">
    <property type="entry name" value="Sig_transdc_resp-reg_receiver"/>
</dbReference>
<proteinExistence type="predicted"/>
<comment type="caution">
    <text evidence="16">The sequence shown here is derived from an EMBL/GenBank/DDBJ whole genome shotgun (WGS) entry which is preliminary data.</text>
</comment>
<keyword evidence="17" id="KW-1185">Reference proteome</keyword>
<dbReference type="SMART" id="SM00387">
    <property type="entry name" value="HATPase_c"/>
    <property type="match status" value="1"/>
</dbReference>
<keyword evidence="9" id="KW-0902">Two-component regulatory system</keyword>
<keyword evidence="2 11" id="KW-0597">Phosphoprotein</keyword>
<dbReference type="Gene3D" id="3.40.50.2300">
    <property type="match status" value="1"/>
</dbReference>
<evidence type="ECO:0008006" key="18">
    <source>
        <dbReference type="Google" id="ProtNLM"/>
    </source>
</evidence>
<evidence type="ECO:0000259" key="15">
    <source>
        <dbReference type="PROSITE" id="PS50110"/>
    </source>
</evidence>
<dbReference type="STRING" id="1196081.A0A364L850"/>
<keyword evidence="10" id="KW-0675">Receptor</keyword>
<feature type="compositionally biased region" description="Polar residues" evidence="12">
    <location>
        <begin position="108"/>
        <end position="133"/>
    </location>
</feature>
<feature type="compositionally biased region" description="Basic and acidic residues" evidence="12">
    <location>
        <begin position="1124"/>
        <end position="1140"/>
    </location>
</feature>
<dbReference type="Pfam" id="PF01590">
    <property type="entry name" value="GAF"/>
    <property type="match status" value="1"/>
</dbReference>
<dbReference type="InterPro" id="IPR011006">
    <property type="entry name" value="CheY-like_superfamily"/>
</dbReference>
<feature type="modified residue" description="4-aspartylphosphate" evidence="11">
    <location>
        <position position="1292"/>
    </location>
</feature>
<dbReference type="InterPro" id="IPR003661">
    <property type="entry name" value="HisK_dim/P_dom"/>
</dbReference>
<evidence type="ECO:0000256" key="3">
    <source>
        <dbReference type="ARBA" id="ARBA00022606"/>
    </source>
</evidence>
<feature type="domain" description="Response regulatory" evidence="15">
    <location>
        <begin position="1241"/>
        <end position="1372"/>
    </location>
</feature>
<dbReference type="SUPFAM" id="SSF55785">
    <property type="entry name" value="PYP-like sensor domain (PAS domain)"/>
    <property type="match status" value="1"/>
</dbReference>
<feature type="region of interest" description="Disordered" evidence="12">
    <location>
        <begin position="1040"/>
        <end position="1220"/>
    </location>
</feature>